<dbReference type="Proteomes" id="UP000594435">
    <property type="component" value="Chromosome 1"/>
</dbReference>
<name>A0AAJ4I8X3_9VIBR</name>
<keyword evidence="1" id="KW-0472">Membrane</keyword>
<dbReference type="EMBL" id="CP065217">
    <property type="protein sequence ID" value="QPL52322.1"/>
    <property type="molecule type" value="Genomic_DNA"/>
</dbReference>
<gene>
    <name evidence="2" type="ORF">I3X05_09655</name>
</gene>
<keyword evidence="1" id="KW-1133">Transmembrane helix</keyword>
<accession>A0AAJ4I8X3</accession>
<feature type="transmembrane region" description="Helical" evidence="1">
    <location>
        <begin position="155"/>
        <end position="176"/>
    </location>
</feature>
<organism evidence="2 3">
    <name type="scientific">Vibrio navarrensis</name>
    <dbReference type="NCBI Taxonomy" id="29495"/>
    <lineage>
        <taxon>Bacteria</taxon>
        <taxon>Pseudomonadati</taxon>
        <taxon>Pseudomonadota</taxon>
        <taxon>Gammaproteobacteria</taxon>
        <taxon>Vibrionales</taxon>
        <taxon>Vibrionaceae</taxon>
        <taxon>Vibrio</taxon>
    </lineage>
</organism>
<evidence type="ECO:0000256" key="1">
    <source>
        <dbReference type="SAM" id="Phobius"/>
    </source>
</evidence>
<evidence type="ECO:0000313" key="2">
    <source>
        <dbReference type="EMBL" id="QPL52322.1"/>
    </source>
</evidence>
<dbReference type="AlphaFoldDB" id="A0AAJ4I8X3"/>
<proteinExistence type="predicted"/>
<reference evidence="2 3" key="1">
    <citation type="submission" date="2020-11" db="EMBL/GenBank/DDBJ databases">
        <title>Complete and Circularized Genome Assembly of a human isolate of Vibrio navarrensis biotype pommerensis with MiSeq and MinION Sequence Data.</title>
        <authorList>
            <person name="Schwartz K."/>
            <person name="Borowiak M."/>
            <person name="Deneke C."/>
            <person name="Balau V."/>
            <person name="Metelmann C."/>
            <person name="Strauch E."/>
        </authorList>
    </citation>
    <scope>NUCLEOTIDE SEQUENCE [LARGE SCALE GENOMIC DNA]</scope>
    <source>
        <strain evidence="2 3">20-VB00237</strain>
    </source>
</reference>
<protein>
    <submittedName>
        <fullName evidence="2">Uncharacterized protein</fullName>
    </submittedName>
</protein>
<keyword evidence="1" id="KW-0812">Transmembrane</keyword>
<dbReference type="RefSeq" id="WP_337970649.1">
    <property type="nucleotide sequence ID" value="NZ_CP065217.1"/>
</dbReference>
<evidence type="ECO:0000313" key="3">
    <source>
        <dbReference type="Proteomes" id="UP000594435"/>
    </source>
</evidence>
<sequence>MNLKIESKKLARSHFELERKRLNWKLEVKNKIKFHFNELILSAKNTGYPFILFCQDNNEFENLDSIQITAESNYTGITQKLANGGSKLDFEKGAGLCFSLSPKGDVVVTIRPYKSEWVRRVETSIIIAHGISPDDITDGFIKKCMRRFIIYTRASSVYGSYTTTLYDYLFIKYLLVVDIKNRGQLLNSALDFSNKWGVAVISALLGAIFNEMLT</sequence>
<feature type="transmembrane region" description="Helical" evidence="1">
    <location>
        <begin position="196"/>
        <end position="213"/>
    </location>
</feature>